<protein>
    <submittedName>
        <fullName evidence="2">Uncharacterized protein</fullName>
    </submittedName>
</protein>
<evidence type="ECO:0000256" key="1">
    <source>
        <dbReference type="SAM" id="MobiDB-lite"/>
    </source>
</evidence>
<dbReference type="AlphaFoldDB" id="A0A3M7QVV1"/>
<sequence>MIKYINQAITLQASISRLNSFESCVTLKTYLDLARSYEKSENRKFPGRSRTASSYSASSEISVKKPHEHNKICSCGCYTTDIKRKIMDVYIANSDIQIANSSNDHMSRRLSQLQVKIKENKNLQRGIRQRKIMLVETPIEINVPMKLYSVKKDSRNYPPIPLEKYGGKSLSSASGPLTIIGTVNVKNCIIDPNAPLKNQVIKVAALNTINDCLLGLDIDFQDDQKLEAADDLFCNLTKICHTFDPPSHTSQGKFRALVVQPSELQDENKSDDEMDDSFEMYLDDDDDENDDESMEEITTN</sequence>
<feature type="compositionally biased region" description="Acidic residues" evidence="1">
    <location>
        <begin position="269"/>
        <end position="300"/>
    </location>
</feature>
<feature type="region of interest" description="Disordered" evidence="1">
    <location>
        <begin position="260"/>
        <end position="300"/>
    </location>
</feature>
<feature type="non-terminal residue" evidence="2">
    <location>
        <position position="300"/>
    </location>
</feature>
<organism evidence="2 3">
    <name type="scientific">Brachionus plicatilis</name>
    <name type="common">Marine rotifer</name>
    <name type="synonym">Brachionus muelleri</name>
    <dbReference type="NCBI Taxonomy" id="10195"/>
    <lineage>
        <taxon>Eukaryota</taxon>
        <taxon>Metazoa</taxon>
        <taxon>Spiralia</taxon>
        <taxon>Gnathifera</taxon>
        <taxon>Rotifera</taxon>
        <taxon>Eurotatoria</taxon>
        <taxon>Monogononta</taxon>
        <taxon>Pseudotrocha</taxon>
        <taxon>Ploima</taxon>
        <taxon>Brachionidae</taxon>
        <taxon>Brachionus</taxon>
    </lineage>
</organism>
<gene>
    <name evidence="2" type="ORF">BpHYR1_027682</name>
</gene>
<keyword evidence="3" id="KW-1185">Reference proteome</keyword>
<accession>A0A3M7QVV1</accession>
<dbReference type="EMBL" id="REGN01005049">
    <property type="protein sequence ID" value="RNA15075.1"/>
    <property type="molecule type" value="Genomic_DNA"/>
</dbReference>
<reference evidence="2 3" key="1">
    <citation type="journal article" date="2018" name="Sci. Rep.">
        <title>Genomic signatures of local adaptation to the degree of environmental predictability in rotifers.</title>
        <authorList>
            <person name="Franch-Gras L."/>
            <person name="Hahn C."/>
            <person name="Garcia-Roger E.M."/>
            <person name="Carmona M.J."/>
            <person name="Serra M."/>
            <person name="Gomez A."/>
        </authorList>
    </citation>
    <scope>NUCLEOTIDE SEQUENCE [LARGE SCALE GENOMIC DNA]</scope>
    <source>
        <strain evidence="2">HYR1</strain>
    </source>
</reference>
<evidence type="ECO:0000313" key="2">
    <source>
        <dbReference type="EMBL" id="RNA15075.1"/>
    </source>
</evidence>
<proteinExistence type="predicted"/>
<comment type="caution">
    <text evidence="2">The sequence shown here is derived from an EMBL/GenBank/DDBJ whole genome shotgun (WGS) entry which is preliminary data.</text>
</comment>
<name>A0A3M7QVV1_BRAPC</name>
<evidence type="ECO:0000313" key="3">
    <source>
        <dbReference type="Proteomes" id="UP000276133"/>
    </source>
</evidence>
<dbReference type="Proteomes" id="UP000276133">
    <property type="component" value="Unassembled WGS sequence"/>
</dbReference>